<evidence type="ECO:0000313" key="1">
    <source>
        <dbReference type="EMBL" id="QDV69031.1"/>
    </source>
</evidence>
<name>A0A518JU01_9BACT</name>
<organism evidence="1 2">
    <name type="scientific">Rosistilla carotiformis</name>
    <dbReference type="NCBI Taxonomy" id="2528017"/>
    <lineage>
        <taxon>Bacteria</taxon>
        <taxon>Pseudomonadati</taxon>
        <taxon>Planctomycetota</taxon>
        <taxon>Planctomycetia</taxon>
        <taxon>Pirellulales</taxon>
        <taxon>Pirellulaceae</taxon>
        <taxon>Rosistilla</taxon>
    </lineage>
</organism>
<dbReference type="RefSeq" id="WP_145095859.1">
    <property type="nucleotide sequence ID" value="NZ_CP036348.1"/>
</dbReference>
<keyword evidence="2" id="KW-1185">Reference proteome</keyword>
<evidence type="ECO:0000313" key="2">
    <source>
        <dbReference type="Proteomes" id="UP000315082"/>
    </source>
</evidence>
<gene>
    <name evidence="1" type="ORF">Poly24_27450</name>
</gene>
<dbReference type="OrthoDB" id="284135at2"/>
<proteinExistence type="predicted"/>
<dbReference type="EMBL" id="CP036348">
    <property type="protein sequence ID" value="QDV69031.1"/>
    <property type="molecule type" value="Genomic_DNA"/>
</dbReference>
<dbReference type="AlphaFoldDB" id="A0A518JU01"/>
<protein>
    <submittedName>
        <fullName evidence="1">Uncharacterized protein</fullName>
    </submittedName>
</protein>
<sequence>MAKNNTRKEPDVGRQFQHRYMGDVYTLTVVKTDSGIGYELLGEVYRSPTAAAKALVGKDQSTNGRKFWHIDD</sequence>
<dbReference type="Proteomes" id="UP000315082">
    <property type="component" value="Chromosome"/>
</dbReference>
<accession>A0A518JU01</accession>
<reference evidence="1 2" key="1">
    <citation type="submission" date="2019-02" db="EMBL/GenBank/DDBJ databases">
        <title>Deep-cultivation of Planctomycetes and their phenomic and genomic characterization uncovers novel biology.</title>
        <authorList>
            <person name="Wiegand S."/>
            <person name="Jogler M."/>
            <person name="Boedeker C."/>
            <person name="Pinto D."/>
            <person name="Vollmers J."/>
            <person name="Rivas-Marin E."/>
            <person name="Kohn T."/>
            <person name="Peeters S.H."/>
            <person name="Heuer A."/>
            <person name="Rast P."/>
            <person name="Oberbeckmann S."/>
            <person name="Bunk B."/>
            <person name="Jeske O."/>
            <person name="Meyerdierks A."/>
            <person name="Storesund J.E."/>
            <person name="Kallscheuer N."/>
            <person name="Luecker S."/>
            <person name="Lage O.M."/>
            <person name="Pohl T."/>
            <person name="Merkel B.J."/>
            <person name="Hornburger P."/>
            <person name="Mueller R.-W."/>
            <person name="Bruemmer F."/>
            <person name="Labrenz M."/>
            <person name="Spormann A.M."/>
            <person name="Op den Camp H."/>
            <person name="Overmann J."/>
            <person name="Amann R."/>
            <person name="Jetten M.S.M."/>
            <person name="Mascher T."/>
            <person name="Medema M.H."/>
            <person name="Devos D.P."/>
            <person name="Kaster A.-K."/>
            <person name="Ovreas L."/>
            <person name="Rohde M."/>
            <person name="Galperin M.Y."/>
            <person name="Jogler C."/>
        </authorList>
    </citation>
    <scope>NUCLEOTIDE SEQUENCE [LARGE SCALE GENOMIC DNA]</scope>
    <source>
        <strain evidence="1 2">Poly24</strain>
    </source>
</reference>
<dbReference type="KEGG" id="rcf:Poly24_27450"/>